<dbReference type="GO" id="GO:0008270">
    <property type="term" value="F:zinc ion binding"/>
    <property type="evidence" value="ECO:0007669"/>
    <property type="project" value="UniProtKB-KW"/>
</dbReference>
<proteinExistence type="predicted"/>
<keyword evidence="7" id="KW-0833">Ubl conjugation pathway</keyword>
<evidence type="ECO:0000256" key="6">
    <source>
        <dbReference type="ARBA" id="ARBA00022771"/>
    </source>
</evidence>
<evidence type="ECO:0000313" key="12">
    <source>
        <dbReference type="EMBL" id="QSS49029.1"/>
    </source>
</evidence>
<evidence type="ECO:0000256" key="4">
    <source>
        <dbReference type="ARBA" id="ARBA00022723"/>
    </source>
</evidence>
<dbReference type="VEuPathDB" id="FungiDB:I7I53_09279"/>
<dbReference type="PANTHER" id="PTHR11685">
    <property type="entry name" value="RBR FAMILY RING FINGER AND IBR DOMAIN-CONTAINING"/>
    <property type="match status" value="1"/>
</dbReference>
<evidence type="ECO:0000259" key="11">
    <source>
        <dbReference type="PROSITE" id="PS51873"/>
    </source>
</evidence>
<keyword evidence="4" id="KW-0479">Metal-binding</keyword>
<feature type="region of interest" description="Disordered" evidence="10">
    <location>
        <begin position="405"/>
        <end position="429"/>
    </location>
</feature>
<comment type="catalytic activity">
    <reaction evidence="1">
        <text>[E2 ubiquitin-conjugating enzyme]-S-ubiquitinyl-L-cysteine + [acceptor protein]-L-lysine = [E2 ubiquitin-conjugating enzyme]-L-cysteine + [acceptor protein]-N(6)-ubiquitinyl-L-lysine.</text>
        <dbReference type="EC" id="2.3.2.31"/>
    </reaction>
</comment>
<organism evidence="12 13">
    <name type="scientific">Ajellomyces capsulatus (strain H88)</name>
    <name type="common">Darling's disease fungus</name>
    <name type="synonym">Histoplasma capsulatum</name>
    <dbReference type="NCBI Taxonomy" id="544711"/>
    <lineage>
        <taxon>Eukaryota</taxon>
        <taxon>Fungi</taxon>
        <taxon>Dikarya</taxon>
        <taxon>Ascomycota</taxon>
        <taxon>Pezizomycotina</taxon>
        <taxon>Eurotiomycetes</taxon>
        <taxon>Eurotiomycetidae</taxon>
        <taxon>Onygenales</taxon>
        <taxon>Ajellomycetaceae</taxon>
        <taxon>Histoplasma</taxon>
    </lineage>
</organism>
<dbReference type="AlphaFoldDB" id="A0A8A1L4L9"/>
<dbReference type="CDD" id="cd20335">
    <property type="entry name" value="BRcat_RBR"/>
    <property type="match status" value="1"/>
</dbReference>
<evidence type="ECO:0000313" key="13">
    <source>
        <dbReference type="Proteomes" id="UP000663419"/>
    </source>
</evidence>
<dbReference type="GO" id="GO:0016567">
    <property type="term" value="P:protein ubiquitination"/>
    <property type="evidence" value="ECO:0007669"/>
    <property type="project" value="InterPro"/>
</dbReference>
<dbReference type="Gene3D" id="3.30.40.10">
    <property type="entry name" value="Zinc/RING finger domain, C3HC4 (zinc finger)"/>
    <property type="match status" value="1"/>
</dbReference>
<sequence length="747" mass="85258">MTTTTPLESRRMLAASKTDSRSSLLDWPQLVALRELDLGADKLPPLHWLAHPFPAELEVIPDNTPPDVITIIHQSLSFDLYRKRALPPQDGGSDAHQNGDRWSLMSDSQCRQRNGSISQLSRLSSLNNSEGSRSPSKRSVDSGSIRRPLGWIGSKKSNPTRALRDRLRERNTFKECSSCFDEIMDKNLISLNCQHKYCLKCFMQLINTAMATEKLFPPKCCLEEIPQRLILDNLDHNGRDAFRLKVQEYAISEPHRVYCPEIMCAKWIPPNKLKKGKKPSQKSCPYCRTEICTLCRSLAHANLNDCPQDYGLEATLEEAEYHGWRRCYSCHSMVELTAGCRHITCNCGSEFCYTCATRWHTCDCTEDDHRRRQAEIEARRLQRDRQIQKEAAEIAEALAQIERMEREEAMERERRGEEQRRKEEEELRDKEMKRMMHIAATLRGLRTALSSVNEYQQTLLNKRHEKAAHGLHSRTTAGTSVVEQQRDKLLEGLRTNQKQRMDQLIVSQKAEFDSMIARHEEEEDDTLLTVSRHLKRKTNRESREKAILDKLEASQESERRTLEQAHRQAILTQEQNNNLELKALEAGLARDYTSTRETELDSTSKLTKMVLIDRSWFTAAVEKRWMMLDEYRFRLIDTGADIGELAAVEVVPDSVELPADSEFGNANAEVVSTPVQTAPVLVSVTSSEPEPLLEPELGPQHRHVVPAAPSMLGKQLTPAAVVPALPKQKKKRAFSRLVSQSPYSLLG</sequence>
<dbReference type="CDD" id="cd22584">
    <property type="entry name" value="Rcat_RBR_unk"/>
    <property type="match status" value="1"/>
</dbReference>
<evidence type="ECO:0000256" key="5">
    <source>
        <dbReference type="ARBA" id="ARBA00022737"/>
    </source>
</evidence>
<reference evidence="12" key="1">
    <citation type="submission" date="2021-01" db="EMBL/GenBank/DDBJ databases">
        <title>Chromosome-level genome assembly of a human fungal pathogen reveals clustering of transcriptionally co-regulated genes.</title>
        <authorList>
            <person name="Voorhies M."/>
            <person name="Cohen S."/>
            <person name="Shea T.P."/>
            <person name="Petrus S."/>
            <person name="Munoz J.F."/>
            <person name="Poplawski S."/>
            <person name="Goldman W.E."/>
            <person name="Michael T."/>
            <person name="Cuomo C.A."/>
            <person name="Sil A."/>
            <person name="Beyhan S."/>
        </authorList>
    </citation>
    <scope>NUCLEOTIDE SEQUENCE</scope>
    <source>
        <strain evidence="12">H88</strain>
    </source>
</reference>
<accession>A0A8A1L4L9</accession>
<dbReference type="InterPro" id="IPR044066">
    <property type="entry name" value="TRIAD_supradom"/>
</dbReference>
<keyword evidence="3" id="KW-0808">Transferase</keyword>
<gene>
    <name evidence="12" type="ORF">I7I53_09279</name>
</gene>
<protein>
    <recommendedName>
        <fullName evidence="2">RBR-type E3 ubiquitin transferase</fullName>
        <ecNumber evidence="2">2.3.2.31</ecNumber>
    </recommendedName>
</protein>
<dbReference type="InterPro" id="IPR031127">
    <property type="entry name" value="E3_UB_ligase_RBR"/>
</dbReference>
<dbReference type="Proteomes" id="UP000663419">
    <property type="component" value="Chromosome 1"/>
</dbReference>
<evidence type="ECO:0000256" key="7">
    <source>
        <dbReference type="ARBA" id="ARBA00022786"/>
    </source>
</evidence>
<dbReference type="InterPro" id="IPR002867">
    <property type="entry name" value="IBR_dom"/>
</dbReference>
<evidence type="ECO:0000256" key="3">
    <source>
        <dbReference type="ARBA" id="ARBA00022679"/>
    </source>
</evidence>
<dbReference type="Pfam" id="PF01485">
    <property type="entry name" value="IBR"/>
    <property type="match status" value="2"/>
</dbReference>
<evidence type="ECO:0000256" key="10">
    <source>
        <dbReference type="SAM" id="MobiDB-lite"/>
    </source>
</evidence>
<dbReference type="GO" id="GO:0061630">
    <property type="term" value="F:ubiquitin protein ligase activity"/>
    <property type="evidence" value="ECO:0007669"/>
    <property type="project" value="UniProtKB-EC"/>
</dbReference>
<keyword evidence="6" id="KW-0863">Zinc-finger</keyword>
<keyword evidence="8" id="KW-0862">Zinc</keyword>
<dbReference type="Gene3D" id="1.20.120.1750">
    <property type="match status" value="1"/>
</dbReference>
<keyword evidence="9" id="KW-0175">Coiled coil</keyword>
<keyword evidence="5" id="KW-0677">Repeat</keyword>
<evidence type="ECO:0000256" key="1">
    <source>
        <dbReference type="ARBA" id="ARBA00001798"/>
    </source>
</evidence>
<evidence type="ECO:0000256" key="2">
    <source>
        <dbReference type="ARBA" id="ARBA00012251"/>
    </source>
</evidence>
<name>A0A8A1L4L9_AJEC8</name>
<dbReference type="EC" id="2.3.2.31" evidence="2"/>
<evidence type="ECO:0000256" key="9">
    <source>
        <dbReference type="SAM" id="Coils"/>
    </source>
</evidence>
<dbReference type="EMBL" id="CP069102">
    <property type="protein sequence ID" value="QSS49029.1"/>
    <property type="molecule type" value="Genomic_DNA"/>
</dbReference>
<dbReference type="InterPro" id="IPR013083">
    <property type="entry name" value="Znf_RING/FYVE/PHD"/>
</dbReference>
<dbReference type="PROSITE" id="PS51873">
    <property type="entry name" value="TRIAD"/>
    <property type="match status" value="1"/>
</dbReference>
<evidence type="ECO:0000256" key="8">
    <source>
        <dbReference type="ARBA" id="ARBA00022833"/>
    </source>
</evidence>
<feature type="compositionally biased region" description="Low complexity" evidence="10">
    <location>
        <begin position="121"/>
        <end position="134"/>
    </location>
</feature>
<feature type="region of interest" description="Disordered" evidence="10">
    <location>
        <begin position="121"/>
        <end position="163"/>
    </location>
</feature>
<feature type="domain" description="RING-type" evidence="11">
    <location>
        <begin position="172"/>
        <end position="373"/>
    </location>
</feature>
<feature type="coiled-coil region" evidence="9">
    <location>
        <begin position="548"/>
        <end position="582"/>
    </location>
</feature>
<dbReference type="SUPFAM" id="SSF57850">
    <property type="entry name" value="RING/U-box"/>
    <property type="match status" value="2"/>
</dbReference>